<reference evidence="2" key="1">
    <citation type="journal article" date="2023" name="Front. Plant Sci.">
        <title>Chromosomal-level genome assembly of Melastoma candidum provides insights into trichome evolution.</title>
        <authorList>
            <person name="Zhong Y."/>
            <person name="Wu W."/>
            <person name="Sun C."/>
            <person name="Zou P."/>
            <person name="Liu Y."/>
            <person name="Dai S."/>
            <person name="Zhou R."/>
        </authorList>
    </citation>
    <scope>NUCLEOTIDE SEQUENCE [LARGE SCALE GENOMIC DNA]</scope>
</reference>
<dbReference type="EMBL" id="CM042882">
    <property type="protein sequence ID" value="KAI4381761.1"/>
    <property type="molecule type" value="Genomic_DNA"/>
</dbReference>
<evidence type="ECO:0000313" key="1">
    <source>
        <dbReference type="EMBL" id="KAI4381761.1"/>
    </source>
</evidence>
<gene>
    <name evidence="1" type="ORF">MLD38_007806</name>
</gene>
<proteinExistence type="predicted"/>
<dbReference type="Proteomes" id="UP001057402">
    <property type="component" value="Chromosome 3"/>
</dbReference>
<protein>
    <submittedName>
        <fullName evidence="1">Uncharacterized protein</fullName>
    </submittedName>
</protein>
<keyword evidence="2" id="KW-1185">Reference proteome</keyword>
<comment type="caution">
    <text evidence="1">The sequence shown here is derived from an EMBL/GenBank/DDBJ whole genome shotgun (WGS) entry which is preliminary data.</text>
</comment>
<accession>A0ACB9RU58</accession>
<sequence length="530" mass="58343">MEGKGVEERRCWGWFWMLMAGIFAVLVAAATLHTILAFVHFRSHKVHDHPSPINRKYALALQVAMRFFDVQKSGKLVNDVVSWRGDSGLSDGSDEGLDLSKGMYDAGDAIKFGFPLAYTGTILSWAILEYGAQMKASNQLRFAQDSLRWITDYLINAHPSEDVLIVQVGDPDLDHNCWRRPEDMIERRPVFQVNTSFPGTEVAAETAAVMAAASLVFRNTDSAYSSSLLFHAQQLFAFADTYKGSYSTSIPQVQKYYNSSGFGDELLWAASWLYLASEDASYLTYVTVYHGQGYGGWGSPGWFSWEDKLPGVQVLLSRVELFSTNLSGVSASANLALQLFRRTAEMTMCGLLPDSPMATTSRTAGGLIWLTEWNSLLQPVASAFLALVYSDYMILSGTPIISCGGRSFEPADLRNFAISQVEYLLGQNPMKMSYLVGYGGNYPLYVHHRGASIPTNATPGCRDGFEWLYSPDPNPNIATGALVGGPFLNDTYIDARNNSMQNEPTTYNTALLVGVLSGLIAASPGPKFFR</sequence>
<organism evidence="1 2">
    <name type="scientific">Melastoma candidum</name>
    <dbReference type="NCBI Taxonomy" id="119954"/>
    <lineage>
        <taxon>Eukaryota</taxon>
        <taxon>Viridiplantae</taxon>
        <taxon>Streptophyta</taxon>
        <taxon>Embryophyta</taxon>
        <taxon>Tracheophyta</taxon>
        <taxon>Spermatophyta</taxon>
        <taxon>Magnoliopsida</taxon>
        <taxon>eudicotyledons</taxon>
        <taxon>Gunneridae</taxon>
        <taxon>Pentapetalae</taxon>
        <taxon>rosids</taxon>
        <taxon>malvids</taxon>
        <taxon>Myrtales</taxon>
        <taxon>Melastomataceae</taxon>
        <taxon>Melastomatoideae</taxon>
        <taxon>Melastomateae</taxon>
        <taxon>Melastoma</taxon>
    </lineage>
</organism>
<evidence type="ECO:0000313" key="2">
    <source>
        <dbReference type="Proteomes" id="UP001057402"/>
    </source>
</evidence>
<name>A0ACB9RU58_9MYRT</name>